<evidence type="ECO:0000256" key="3">
    <source>
        <dbReference type="ARBA" id="ARBA00022741"/>
    </source>
</evidence>
<comment type="caution">
    <text evidence="10">The sequence shown here is derived from an EMBL/GenBank/DDBJ whole genome shotgun (WGS) entry which is preliminary data.</text>
</comment>
<dbReference type="PROSITE" id="PS50125">
    <property type="entry name" value="GUANYLATE_CYCLASE_2"/>
    <property type="match status" value="1"/>
</dbReference>
<dbReference type="Gene3D" id="3.30.70.1230">
    <property type="entry name" value="Nucleotide cyclase"/>
    <property type="match status" value="1"/>
</dbReference>
<feature type="transmembrane region" description="Helical" evidence="8">
    <location>
        <begin position="1157"/>
        <end position="1181"/>
    </location>
</feature>
<evidence type="ECO:0000256" key="8">
    <source>
        <dbReference type="SAM" id="Phobius"/>
    </source>
</evidence>
<dbReference type="Proteomes" id="UP001470230">
    <property type="component" value="Unassembled WGS sequence"/>
</dbReference>
<comment type="subcellular location">
    <subcellularLocation>
        <location evidence="1">Membrane</location>
    </subcellularLocation>
</comment>
<feature type="transmembrane region" description="Helical" evidence="8">
    <location>
        <begin position="118"/>
        <end position="145"/>
    </location>
</feature>
<dbReference type="PANTHER" id="PTHR11920">
    <property type="entry name" value="GUANYLYL CYCLASE"/>
    <property type="match status" value="1"/>
</dbReference>
<dbReference type="CDD" id="cd07302">
    <property type="entry name" value="CHD"/>
    <property type="match status" value="1"/>
</dbReference>
<feature type="transmembrane region" description="Helical" evidence="8">
    <location>
        <begin position="943"/>
        <end position="969"/>
    </location>
</feature>
<evidence type="ECO:0000256" key="6">
    <source>
        <dbReference type="ARBA" id="ARBA00023239"/>
    </source>
</evidence>
<dbReference type="InterPro" id="IPR001054">
    <property type="entry name" value="A/G_cyclase"/>
</dbReference>
<evidence type="ECO:0000313" key="11">
    <source>
        <dbReference type="Proteomes" id="UP001470230"/>
    </source>
</evidence>
<evidence type="ECO:0000256" key="2">
    <source>
        <dbReference type="ARBA" id="ARBA00022692"/>
    </source>
</evidence>
<evidence type="ECO:0000256" key="4">
    <source>
        <dbReference type="ARBA" id="ARBA00022989"/>
    </source>
</evidence>
<protein>
    <recommendedName>
        <fullName evidence="9">Guanylate cyclase domain-containing protein</fullName>
    </recommendedName>
</protein>
<evidence type="ECO:0000259" key="9">
    <source>
        <dbReference type="PROSITE" id="PS50125"/>
    </source>
</evidence>
<dbReference type="SMART" id="SM00044">
    <property type="entry name" value="CYCc"/>
    <property type="match status" value="1"/>
</dbReference>
<evidence type="ECO:0000256" key="7">
    <source>
        <dbReference type="SAM" id="MobiDB-lite"/>
    </source>
</evidence>
<accession>A0ABR2H593</accession>
<feature type="transmembrane region" description="Helical" evidence="8">
    <location>
        <begin position="157"/>
        <end position="179"/>
    </location>
</feature>
<feature type="transmembrane region" description="Helical" evidence="8">
    <location>
        <begin position="326"/>
        <end position="346"/>
    </location>
</feature>
<dbReference type="SUPFAM" id="SSF55073">
    <property type="entry name" value="Nucleotide cyclase"/>
    <property type="match status" value="1"/>
</dbReference>
<feature type="transmembrane region" description="Helical" evidence="8">
    <location>
        <begin position="243"/>
        <end position="263"/>
    </location>
</feature>
<keyword evidence="3" id="KW-0547">Nucleotide-binding</keyword>
<name>A0ABR2H593_9EUKA</name>
<evidence type="ECO:0000313" key="10">
    <source>
        <dbReference type="EMBL" id="KAK8841023.1"/>
    </source>
</evidence>
<feature type="domain" description="Guanylate cyclase" evidence="9">
    <location>
        <begin position="1416"/>
        <end position="1547"/>
    </location>
</feature>
<feature type="transmembrane region" description="Helical" evidence="8">
    <location>
        <begin position="841"/>
        <end position="865"/>
    </location>
</feature>
<feature type="transmembrane region" description="Helical" evidence="8">
    <location>
        <begin position="300"/>
        <end position="320"/>
    </location>
</feature>
<dbReference type="InterPro" id="IPR050401">
    <property type="entry name" value="Cyclic_nucleotide_synthase"/>
</dbReference>
<keyword evidence="6" id="KW-0456">Lyase</keyword>
<organism evidence="10 11">
    <name type="scientific">Tritrichomonas musculus</name>
    <dbReference type="NCBI Taxonomy" id="1915356"/>
    <lineage>
        <taxon>Eukaryota</taxon>
        <taxon>Metamonada</taxon>
        <taxon>Parabasalia</taxon>
        <taxon>Tritrichomonadida</taxon>
        <taxon>Tritrichomonadidae</taxon>
        <taxon>Tritrichomonas</taxon>
    </lineage>
</organism>
<gene>
    <name evidence="10" type="ORF">M9Y10_027860</name>
</gene>
<feature type="transmembrane region" description="Helical" evidence="8">
    <location>
        <begin position="72"/>
        <end position="89"/>
    </location>
</feature>
<dbReference type="PANTHER" id="PTHR11920:SF335">
    <property type="entry name" value="GUANYLATE CYCLASE"/>
    <property type="match status" value="1"/>
</dbReference>
<feature type="transmembrane region" description="Helical" evidence="8">
    <location>
        <begin position="630"/>
        <end position="657"/>
    </location>
</feature>
<sequence length="1600" mass="183478">MASVNAASTIHSQSTLSRKYDVDTSTIFNLAEQFNDADSTNKNSNSTQLLQEISLDAGRYDFHFSWINTMRLFIFPFFLMFSSLGLILIKTDEMNSISKNVYNVLRYIMIFTPEDTSFTVVLSVNLVFLVIYISLIIFLLHLIFLYKNESCPTNFQISFWLVLSRIIMPLFTTYISHIFSHSLYQLITNDIDNITVSSFIISIPLILTQILYIFFSCSVYNATPIIRSNDVSQLWFSYSRLDWMLNLILFFQALIQNLLLLISFPACTFVYFIFITAISVFLSIMIILRLPYIHPKANSVVLLASISSPFCSLFPIISYYQKNSVIGLLVLVVLIIILFFVSRLIINYRIHCIMSNFAKLSEIDPDDVRAELDPLSAAIMQLNPTRTVDFAKLNLNNEKDLSLYLRIGFLFNQQEVNNNLFIKWATDQNIKADLVLSACQVSYALQNDIRMLNTLEQLCHKLGSSPFNSHSFIIMFNHLRQGLLTQLNQPLLEAVGKAKKANRYLIASISEFWEAVLKQRLDVMTSILPEISNEMMRTNRLFQRLIRHYPKAPTVFKETVIFYHKSLGDHVKSMEAQSMYNKAKNHNSNRDSSSDSPSSTSFDDVDNDFRIRMEPWIEAQKVISGLKTPALNWLTALLIISYVSMIVIPIVVLVISLTNIRNFQTNIEPIETVGNITYSITRIPQLVRRKQLCRLNEIQRPPSSVGEPKGTLLEFFDEDMILPSLSKYDDLIKKGSDQFLSLCTSESVIYRTCIDDNHPMITGDSQKSSTAYELLMSYEVILNTIIQKGEDFDWLNANTTDEVLFIFQNYDELFNSFSNIFSSLSESMIDYSSLVTKITNIWLAVIWIFPIIIIVPIAVVMALIVKNEIKFVLKLFFIVPKNEISILRWSTKSKKNGKASRKFQQKLARQNSDSSDSGSSISATERKEMLTSQILLSRKSSRFLIEFMIPFVVFILFTMIMTSVGLYIFSASMKEIITVSNSYVQSIKVYSSALASYIWTQEIFSSHPMLYDYLSLKNKSHTYMRLLKNLFDDFFFRSKKFDLTPAILLGDDVLNTLFVSSSIDFNDSIKFDIDPVYGLVHSVYNSLSCDAHMRLLDEVSRFIYKTGEQSVNFTFNDMFVYHYEHLLFVHMNQFFLEGTVLFRHKMENERKDNVDQIVLIFVVMLSCQIIFILTVLLSAYFHLKHHILTSRYLMQLIQPESLLKSQTIVKWLSGNLTSKTRVFSFDLDRSNHSKSLLTEFVLKYTKSGLIITDENASIIKVNDIILSLFKTKESQVINRNLKEFLNEHLIDKDKGTSLKLLDNEVLKMREGASKTNKFSFYSSVIGANSQLIHLFIQVEGYNDHDDEFFEEGQFFPIARAFSVEVLDKTNECMQQNLVEVEKKKSENLIRSIMPEPITKLLNEGENDISFEVPKATVLYSNVFNWNDIIQNMNSYQVMSFLNKLFNSYDSILHRFPTVTKIKTNSDVYIAAGGLFRDSSSINSAEATTEFALKMLEAAEQISLELDMSIQITIGITTGGPLACGILGRIRPVFDIIGDIVNSAALMNSTGVPRCIHITDTTYEDIKYMNFSIREKESSGSSYDIEYGENEAKKTYLISLP</sequence>
<feature type="transmembrane region" description="Helical" evidence="8">
    <location>
        <begin position="269"/>
        <end position="288"/>
    </location>
</feature>
<keyword evidence="2 8" id="KW-0812">Transmembrane</keyword>
<keyword evidence="5 8" id="KW-0472">Membrane</keyword>
<dbReference type="Pfam" id="PF00211">
    <property type="entry name" value="Guanylate_cyc"/>
    <property type="match status" value="1"/>
</dbReference>
<evidence type="ECO:0000256" key="1">
    <source>
        <dbReference type="ARBA" id="ARBA00004370"/>
    </source>
</evidence>
<keyword evidence="11" id="KW-1185">Reference proteome</keyword>
<feature type="transmembrane region" description="Helical" evidence="8">
    <location>
        <begin position="199"/>
        <end position="222"/>
    </location>
</feature>
<dbReference type="InterPro" id="IPR029787">
    <property type="entry name" value="Nucleotide_cyclase"/>
</dbReference>
<keyword evidence="4 8" id="KW-1133">Transmembrane helix</keyword>
<feature type="region of interest" description="Disordered" evidence="7">
    <location>
        <begin position="583"/>
        <end position="602"/>
    </location>
</feature>
<evidence type="ECO:0000256" key="5">
    <source>
        <dbReference type="ARBA" id="ARBA00023136"/>
    </source>
</evidence>
<reference evidence="10 11" key="1">
    <citation type="submission" date="2024-04" db="EMBL/GenBank/DDBJ databases">
        <title>Tritrichomonas musculus Genome.</title>
        <authorList>
            <person name="Alves-Ferreira E."/>
            <person name="Grigg M."/>
            <person name="Lorenzi H."/>
            <person name="Galac M."/>
        </authorList>
    </citation>
    <scope>NUCLEOTIDE SEQUENCE [LARGE SCALE GENOMIC DNA]</scope>
    <source>
        <strain evidence="10 11">EAF2021</strain>
    </source>
</reference>
<dbReference type="EMBL" id="JAPFFF010000043">
    <property type="protein sequence ID" value="KAK8841023.1"/>
    <property type="molecule type" value="Genomic_DNA"/>
</dbReference>
<proteinExistence type="predicted"/>